<name>A0ABN8MMG7_9CNID</name>
<dbReference type="Pfam" id="PF02825">
    <property type="entry name" value="WWE"/>
    <property type="match status" value="2"/>
</dbReference>
<dbReference type="Gene3D" id="2.20.140.10">
    <property type="entry name" value="WGR domain"/>
    <property type="match status" value="1"/>
</dbReference>
<dbReference type="InterPro" id="IPR036616">
    <property type="entry name" value="Poly(ADP-ribose)pol_reg_dom_sf"/>
</dbReference>
<evidence type="ECO:0000256" key="5">
    <source>
        <dbReference type="ARBA" id="ARBA00023027"/>
    </source>
</evidence>
<dbReference type="SUPFAM" id="SSF117839">
    <property type="entry name" value="WWE domain"/>
    <property type="match status" value="2"/>
</dbReference>
<feature type="domain" description="WWE" evidence="10">
    <location>
        <begin position="39"/>
        <end position="119"/>
    </location>
</feature>
<dbReference type="EC" id="2.4.2.-" evidence="8"/>
<dbReference type="InterPro" id="IPR012317">
    <property type="entry name" value="Poly(ADP-ribose)pol_cat_dom"/>
</dbReference>
<dbReference type="InterPro" id="IPR050800">
    <property type="entry name" value="ARTD/PARP"/>
</dbReference>
<reference evidence="14 15" key="1">
    <citation type="submission" date="2022-05" db="EMBL/GenBank/DDBJ databases">
        <authorList>
            <consortium name="Genoscope - CEA"/>
            <person name="William W."/>
        </authorList>
    </citation>
    <scope>NUCLEOTIDE SEQUENCE [LARGE SCALE GENOMIC DNA]</scope>
</reference>
<dbReference type="Gene3D" id="3.30.720.50">
    <property type="match status" value="2"/>
</dbReference>
<dbReference type="EMBL" id="CALNXI010000666">
    <property type="protein sequence ID" value="CAH3030930.1"/>
    <property type="molecule type" value="Genomic_DNA"/>
</dbReference>
<feature type="domain" description="PARP alpha-helical" evidence="12">
    <location>
        <begin position="388"/>
        <end position="505"/>
    </location>
</feature>
<sequence>MSQRQSRRRKAPSSSDNKDTTDTTQAKKVKVETNGTVLAAASSLSLPNLTSLIWEREADKSTWTRYSNEHVKIITDAFKDGKTQVDITDGKSELSVIFERMVQRNKKSGWEKRIRCVSKVGSSDPDEYTWEWEDAKGNWTVYSKPSVYLLEAAHMFGLTSVKLIEDKKELVVNLAKKVQTTKTGRSSKNIHRVKASDVCSTSSNQVPASPKAAKTDVVVKKEHKKLKKEEADTEVKTEKGEVKSVVFSGKAPVDSHCSIKDNTHVFTEGDDIWDVMLNQTNVMNNNNKYYLIQLLEDNRAKKYYVWQRWGRVGFSGQNNLVTCGADLEQAKKVFTKKFSDKTKNDWEDRHNFQKVPGKYDLLIMDYNADEEEKDSVDAPVKEEKPVLESKLDKRIQNLIELICNVQAMEEMLKEMKYDTKKAPLGKLTTDQIKAGYEALKKIDTCIRDNDFGSKLVKACDEFYTRIPHCFGMNRPPLIRTTEEVKIKLDLLEALGDIQIAVKAMQEEEESLEHPVDKHYKTLHCALTPLDHEHPDFKMISKYLTNTHAATHNQYNMELLDVFALDHEKKSFTDVGNRMLLWHGSRLTNWVGILSQGLRIAPPEAPVTGYMFGKGIYFADMSSKSANYCFATRSKNVGLMLLSEVSLGKCNELLAADFSADKLPTGCHSVKGMGKVAPDPNDTHTMRDGVVVPYGKSQETGVVNPRGYTLHYNEYIVYKTTQVRMRYLVKVKFNFK</sequence>
<protein>
    <recommendedName>
        <fullName evidence="8">Poly [ADP-ribose] polymerase</fullName>
        <shortName evidence="8">PARP</shortName>
        <ecNumber evidence="8">2.4.2.-</ecNumber>
    </recommendedName>
</protein>
<evidence type="ECO:0000313" key="14">
    <source>
        <dbReference type="EMBL" id="CAH3030930.1"/>
    </source>
</evidence>
<keyword evidence="15" id="KW-1185">Reference proteome</keyword>
<dbReference type="PROSITE" id="PS51059">
    <property type="entry name" value="PARP_CATALYTIC"/>
    <property type="match status" value="1"/>
</dbReference>
<keyword evidence="3 8" id="KW-0808">Transferase</keyword>
<dbReference type="SUPFAM" id="SSF142921">
    <property type="entry name" value="WGR domain-like"/>
    <property type="match status" value="1"/>
</dbReference>
<proteinExistence type="predicted"/>
<dbReference type="Pfam" id="PF05406">
    <property type="entry name" value="WGR"/>
    <property type="match status" value="1"/>
</dbReference>
<evidence type="ECO:0000256" key="8">
    <source>
        <dbReference type="RuleBase" id="RU362114"/>
    </source>
</evidence>
<comment type="caution">
    <text evidence="14">The sequence shown here is derived from an EMBL/GenBank/DDBJ whole genome shotgun (WGS) entry which is preliminary data.</text>
</comment>
<comment type="subcellular location">
    <subcellularLocation>
        <location evidence="1">Nucleus</location>
    </subcellularLocation>
</comment>
<dbReference type="SMART" id="SM00773">
    <property type="entry name" value="WGR"/>
    <property type="match status" value="1"/>
</dbReference>
<gene>
    <name evidence="14" type="ORF">PEVE_00038741</name>
</gene>
<feature type="region of interest" description="Disordered" evidence="9">
    <location>
        <begin position="1"/>
        <end position="29"/>
    </location>
</feature>
<dbReference type="PROSITE" id="PS51977">
    <property type="entry name" value="WGR"/>
    <property type="match status" value="1"/>
</dbReference>
<evidence type="ECO:0000259" key="12">
    <source>
        <dbReference type="PROSITE" id="PS51060"/>
    </source>
</evidence>
<dbReference type="Pfam" id="PF02877">
    <property type="entry name" value="PARP_reg"/>
    <property type="match status" value="1"/>
</dbReference>
<evidence type="ECO:0000259" key="11">
    <source>
        <dbReference type="PROSITE" id="PS51059"/>
    </source>
</evidence>
<dbReference type="InterPro" id="IPR008893">
    <property type="entry name" value="WGR_domain"/>
</dbReference>
<evidence type="ECO:0000256" key="7">
    <source>
        <dbReference type="ARBA" id="ARBA00033987"/>
    </source>
</evidence>
<evidence type="ECO:0000256" key="6">
    <source>
        <dbReference type="ARBA" id="ARBA00023242"/>
    </source>
</evidence>
<dbReference type="Gene3D" id="3.90.228.10">
    <property type="match status" value="1"/>
</dbReference>
<dbReference type="PROSITE" id="PS51060">
    <property type="entry name" value="PARP_ALPHA_HD"/>
    <property type="match status" value="1"/>
</dbReference>
<keyword evidence="2 8" id="KW-0328">Glycosyltransferase</keyword>
<feature type="domain" description="PARP catalytic" evidence="11">
    <location>
        <begin position="513"/>
        <end position="735"/>
    </location>
</feature>
<dbReference type="Gene3D" id="1.20.142.10">
    <property type="entry name" value="Poly(ADP-ribose) polymerase, regulatory domain"/>
    <property type="match status" value="1"/>
</dbReference>
<evidence type="ECO:0000256" key="9">
    <source>
        <dbReference type="SAM" id="MobiDB-lite"/>
    </source>
</evidence>
<dbReference type="PROSITE" id="PS50918">
    <property type="entry name" value="WWE"/>
    <property type="match status" value="1"/>
</dbReference>
<comment type="catalytic activity">
    <reaction evidence="7">
        <text>NAD(+) + (ADP-D-ribosyl)n-acceptor = nicotinamide + (ADP-D-ribosyl)n+1-acceptor + H(+).</text>
        <dbReference type="EC" id="2.4.2.30"/>
    </reaction>
</comment>
<evidence type="ECO:0000256" key="3">
    <source>
        <dbReference type="ARBA" id="ARBA00022679"/>
    </source>
</evidence>
<dbReference type="CDD" id="cd08003">
    <property type="entry name" value="WGR_PARP2_like"/>
    <property type="match status" value="1"/>
</dbReference>
<dbReference type="SUPFAM" id="SSF56399">
    <property type="entry name" value="ADP-ribosylation"/>
    <property type="match status" value="1"/>
</dbReference>
<dbReference type="Pfam" id="PF00644">
    <property type="entry name" value="PARP"/>
    <property type="match status" value="1"/>
</dbReference>
<keyword evidence="6" id="KW-0539">Nucleus</keyword>
<dbReference type="InterPro" id="IPR004170">
    <property type="entry name" value="WWE_dom"/>
</dbReference>
<keyword evidence="4" id="KW-0548">Nucleotidyltransferase</keyword>
<organism evidence="14 15">
    <name type="scientific">Porites evermanni</name>
    <dbReference type="NCBI Taxonomy" id="104178"/>
    <lineage>
        <taxon>Eukaryota</taxon>
        <taxon>Metazoa</taxon>
        <taxon>Cnidaria</taxon>
        <taxon>Anthozoa</taxon>
        <taxon>Hexacorallia</taxon>
        <taxon>Scleractinia</taxon>
        <taxon>Fungiina</taxon>
        <taxon>Poritidae</taxon>
        <taxon>Porites</taxon>
    </lineage>
</organism>
<keyword evidence="5 8" id="KW-0520">NAD</keyword>
<evidence type="ECO:0000259" key="13">
    <source>
        <dbReference type="PROSITE" id="PS51977"/>
    </source>
</evidence>
<dbReference type="CDD" id="cd01437">
    <property type="entry name" value="parp_like"/>
    <property type="match status" value="1"/>
</dbReference>
<evidence type="ECO:0000256" key="4">
    <source>
        <dbReference type="ARBA" id="ARBA00022695"/>
    </source>
</evidence>
<feature type="domain" description="WGR" evidence="13">
    <location>
        <begin position="262"/>
        <end position="359"/>
    </location>
</feature>
<feature type="compositionally biased region" description="Basic residues" evidence="9">
    <location>
        <begin position="1"/>
        <end position="11"/>
    </location>
</feature>
<evidence type="ECO:0000259" key="10">
    <source>
        <dbReference type="PROSITE" id="PS50918"/>
    </source>
</evidence>
<evidence type="ECO:0000313" key="15">
    <source>
        <dbReference type="Proteomes" id="UP001159427"/>
    </source>
</evidence>
<accession>A0ABN8MMG7</accession>
<dbReference type="InterPro" id="IPR037197">
    <property type="entry name" value="WWE_dom_sf"/>
</dbReference>
<evidence type="ECO:0000256" key="2">
    <source>
        <dbReference type="ARBA" id="ARBA00022676"/>
    </source>
</evidence>
<dbReference type="Proteomes" id="UP001159427">
    <property type="component" value="Unassembled WGS sequence"/>
</dbReference>
<dbReference type="InterPro" id="IPR004102">
    <property type="entry name" value="Poly(ADP-ribose)pol_reg_dom"/>
</dbReference>
<dbReference type="SUPFAM" id="SSF47587">
    <property type="entry name" value="Domain of poly(ADP-ribose) polymerase"/>
    <property type="match status" value="1"/>
</dbReference>
<dbReference type="PANTHER" id="PTHR10459">
    <property type="entry name" value="DNA LIGASE"/>
    <property type="match status" value="1"/>
</dbReference>
<dbReference type="InterPro" id="IPR036930">
    <property type="entry name" value="WGR_dom_sf"/>
</dbReference>
<dbReference type="PANTHER" id="PTHR10459:SF60">
    <property type="entry name" value="POLY [ADP-RIBOSE] POLYMERASE 2"/>
    <property type="match status" value="1"/>
</dbReference>
<evidence type="ECO:0000256" key="1">
    <source>
        <dbReference type="ARBA" id="ARBA00004123"/>
    </source>
</evidence>